<reference evidence="10 11" key="1">
    <citation type="submission" date="2024-06" db="EMBL/GenBank/DDBJ databases">
        <title>Sorghum-associated microbial communities from plants grown in Nebraska, USA.</title>
        <authorList>
            <person name="Schachtman D."/>
        </authorList>
    </citation>
    <scope>NUCLEOTIDE SEQUENCE [LARGE SCALE GENOMIC DNA]</scope>
    <source>
        <strain evidence="10 11">2814</strain>
    </source>
</reference>
<keyword evidence="4 7" id="KW-0068">Autocatalytic cleavage</keyword>
<proteinExistence type="inferred from homology"/>
<dbReference type="InterPro" id="IPR006197">
    <property type="entry name" value="Peptidase_S24_LexA"/>
</dbReference>
<evidence type="ECO:0000313" key="10">
    <source>
        <dbReference type="EMBL" id="MET4683665.1"/>
    </source>
</evidence>
<dbReference type="Gene3D" id="2.10.109.10">
    <property type="entry name" value="Umud Fragment, subunit A"/>
    <property type="match status" value="1"/>
</dbReference>
<dbReference type="GO" id="GO:0016787">
    <property type="term" value="F:hydrolase activity"/>
    <property type="evidence" value="ECO:0007669"/>
    <property type="project" value="UniProtKB-KW"/>
</dbReference>
<sequence>MKLTPVRLGAALPIPLMGSTVCAGFPSPADDYIEAALDPASLIVTNPVSTFMWRVAGRSMIGAGINDGDFVIVDRSLKVRPGDVVVVLIDGQPSVKRVRRLRGGRLSLDFDNPEMGLLTLDEAAEAQVWGVVTWSLTPHRPAP</sequence>
<dbReference type="InterPro" id="IPR039418">
    <property type="entry name" value="LexA-like"/>
</dbReference>
<dbReference type="PANTHER" id="PTHR33516">
    <property type="entry name" value="LEXA REPRESSOR"/>
    <property type="match status" value="1"/>
</dbReference>
<evidence type="ECO:0000256" key="4">
    <source>
        <dbReference type="ARBA" id="ARBA00022813"/>
    </source>
</evidence>
<keyword evidence="6" id="KW-0742">SOS response</keyword>
<evidence type="ECO:0000256" key="2">
    <source>
        <dbReference type="ARBA" id="ARBA00022763"/>
    </source>
</evidence>
<evidence type="ECO:0000256" key="3">
    <source>
        <dbReference type="ARBA" id="ARBA00022801"/>
    </source>
</evidence>
<evidence type="ECO:0000259" key="9">
    <source>
        <dbReference type="Pfam" id="PF00717"/>
    </source>
</evidence>
<evidence type="ECO:0000256" key="7">
    <source>
        <dbReference type="RuleBase" id="RU003991"/>
    </source>
</evidence>
<feature type="signal peptide" evidence="8">
    <location>
        <begin position="1"/>
        <end position="23"/>
    </location>
</feature>
<dbReference type="Proteomes" id="UP001549313">
    <property type="component" value="Unassembled WGS sequence"/>
</dbReference>
<dbReference type="CDD" id="cd06529">
    <property type="entry name" value="S24_LexA-like"/>
    <property type="match status" value="1"/>
</dbReference>
<accession>A0ABV2RB71</accession>
<dbReference type="PRINTS" id="PR00726">
    <property type="entry name" value="LEXASERPTASE"/>
</dbReference>
<dbReference type="EC" id="3.4.21.-" evidence="10"/>
<dbReference type="InterPro" id="IPR036286">
    <property type="entry name" value="LexA/Signal_pep-like_sf"/>
</dbReference>
<organism evidence="10 11">
    <name type="scientific">Brevundimonas faecalis</name>
    <dbReference type="NCBI Taxonomy" id="947378"/>
    <lineage>
        <taxon>Bacteria</taxon>
        <taxon>Pseudomonadati</taxon>
        <taxon>Pseudomonadota</taxon>
        <taxon>Alphaproteobacteria</taxon>
        <taxon>Caulobacterales</taxon>
        <taxon>Caulobacteraceae</taxon>
        <taxon>Brevundimonas</taxon>
    </lineage>
</organism>
<evidence type="ECO:0000256" key="8">
    <source>
        <dbReference type="SAM" id="SignalP"/>
    </source>
</evidence>
<keyword evidence="8" id="KW-0732">Signal</keyword>
<dbReference type="PANTHER" id="PTHR33516:SF2">
    <property type="entry name" value="LEXA REPRESSOR-RELATED"/>
    <property type="match status" value="1"/>
</dbReference>
<keyword evidence="3 7" id="KW-0378">Hydrolase</keyword>
<protein>
    <submittedName>
        <fullName evidence="10">DNA polymerase V</fullName>
        <ecNumber evidence="10">3.4.21.-</ecNumber>
    </submittedName>
</protein>
<comment type="similarity">
    <text evidence="1 7">Belongs to the peptidase S24 family.</text>
</comment>
<evidence type="ECO:0000256" key="1">
    <source>
        <dbReference type="ARBA" id="ARBA00007484"/>
    </source>
</evidence>
<feature type="chain" id="PRO_5045256841" evidence="8">
    <location>
        <begin position="24"/>
        <end position="143"/>
    </location>
</feature>
<dbReference type="Pfam" id="PF00717">
    <property type="entry name" value="Peptidase_S24"/>
    <property type="match status" value="1"/>
</dbReference>
<keyword evidence="2" id="KW-0227">DNA damage</keyword>
<dbReference type="EMBL" id="JBEPTF010000002">
    <property type="protein sequence ID" value="MET4683665.1"/>
    <property type="molecule type" value="Genomic_DNA"/>
</dbReference>
<keyword evidence="5" id="KW-0234">DNA repair</keyword>
<feature type="domain" description="Peptidase S24/S26A/S26B/S26C" evidence="9">
    <location>
        <begin position="15"/>
        <end position="132"/>
    </location>
</feature>
<dbReference type="RefSeq" id="WP_354088623.1">
    <property type="nucleotide sequence ID" value="NZ_JBEPTF010000002.1"/>
</dbReference>
<keyword evidence="11" id="KW-1185">Reference proteome</keyword>
<name>A0ABV2RB71_9CAUL</name>
<evidence type="ECO:0000256" key="6">
    <source>
        <dbReference type="ARBA" id="ARBA00023236"/>
    </source>
</evidence>
<evidence type="ECO:0000256" key="5">
    <source>
        <dbReference type="ARBA" id="ARBA00023204"/>
    </source>
</evidence>
<comment type="caution">
    <text evidence="10">The sequence shown here is derived from an EMBL/GenBank/DDBJ whole genome shotgun (WGS) entry which is preliminary data.</text>
</comment>
<dbReference type="InterPro" id="IPR015927">
    <property type="entry name" value="Peptidase_S24_S26A/B/C"/>
</dbReference>
<dbReference type="NCBIfam" id="NF007621">
    <property type="entry name" value="PRK10276.1"/>
    <property type="match status" value="1"/>
</dbReference>
<dbReference type="SUPFAM" id="SSF51306">
    <property type="entry name" value="LexA/Signal peptidase"/>
    <property type="match status" value="1"/>
</dbReference>
<evidence type="ECO:0000313" key="11">
    <source>
        <dbReference type="Proteomes" id="UP001549313"/>
    </source>
</evidence>
<dbReference type="InterPro" id="IPR050077">
    <property type="entry name" value="LexA_repressor"/>
</dbReference>
<gene>
    <name evidence="10" type="ORF">ABIE19_001595</name>
</gene>